<proteinExistence type="predicted"/>
<gene>
    <name evidence="1" type="ORF">LCGC14_2622570</name>
</gene>
<accession>A0A0F9AQA1</accession>
<organism evidence="1">
    <name type="scientific">marine sediment metagenome</name>
    <dbReference type="NCBI Taxonomy" id="412755"/>
    <lineage>
        <taxon>unclassified sequences</taxon>
        <taxon>metagenomes</taxon>
        <taxon>ecological metagenomes</taxon>
    </lineage>
</organism>
<reference evidence="1" key="1">
    <citation type="journal article" date="2015" name="Nature">
        <title>Complex archaea that bridge the gap between prokaryotes and eukaryotes.</title>
        <authorList>
            <person name="Spang A."/>
            <person name="Saw J.H."/>
            <person name="Jorgensen S.L."/>
            <person name="Zaremba-Niedzwiedzka K."/>
            <person name="Martijn J."/>
            <person name="Lind A.E."/>
            <person name="van Eijk R."/>
            <person name="Schleper C."/>
            <person name="Guy L."/>
            <person name="Ettema T.J."/>
        </authorList>
    </citation>
    <scope>NUCLEOTIDE SEQUENCE</scope>
</reference>
<evidence type="ECO:0000313" key="1">
    <source>
        <dbReference type="EMBL" id="KKL03792.1"/>
    </source>
</evidence>
<comment type="caution">
    <text evidence="1">The sequence shown here is derived from an EMBL/GenBank/DDBJ whole genome shotgun (WGS) entry which is preliminary data.</text>
</comment>
<name>A0A0F9AQA1_9ZZZZ</name>
<dbReference type="AlphaFoldDB" id="A0A0F9AQA1"/>
<dbReference type="EMBL" id="LAZR01044790">
    <property type="protein sequence ID" value="KKL03792.1"/>
    <property type="molecule type" value="Genomic_DNA"/>
</dbReference>
<protein>
    <submittedName>
        <fullName evidence="1">Uncharacterized protein</fullName>
    </submittedName>
</protein>
<sequence>MALRRAARVLAALASCGGFRLWTQQCVRGDAETRAALLRQSLQLRALLEVHCYRRCGGGGAASAEWAVYARAFACETGWLLVDEMQAGPVDALLQLMCARPNGTDAGGGDAFRTVESNPTRTELHYRHFAYDECVERWLRGGLGLLLFAHALDCAGQTPVQDAELQALLRAEQSLDAEAHDTLEALLRDGDIAQRVRRRLREQLLRITKHDGRRRRKPR</sequence>